<keyword evidence="3" id="KW-1185">Reference proteome</keyword>
<evidence type="ECO:0000313" key="3">
    <source>
        <dbReference type="Proteomes" id="UP000215127"/>
    </source>
</evidence>
<dbReference type="Proteomes" id="UP000215127">
    <property type="component" value="Chromosome 2"/>
</dbReference>
<dbReference type="AlphaFoldDB" id="A0A1X7RLE0"/>
<accession>A0A1X7RLE0</accession>
<proteinExistence type="predicted"/>
<reference evidence="2 3" key="1">
    <citation type="submission" date="2016-06" db="EMBL/GenBank/DDBJ databases">
        <authorList>
            <person name="Kjaerup R.B."/>
            <person name="Dalgaard T.S."/>
            <person name="Juul-Madsen H.R."/>
        </authorList>
    </citation>
    <scope>NUCLEOTIDE SEQUENCE [LARGE SCALE GENOMIC DNA]</scope>
</reference>
<evidence type="ECO:0008006" key="4">
    <source>
        <dbReference type="Google" id="ProtNLM"/>
    </source>
</evidence>
<keyword evidence="1" id="KW-0732">Signal</keyword>
<name>A0A1X7RLE0_ZYMT9</name>
<gene>
    <name evidence="2" type="ORF">ZT3D7_G3382</name>
</gene>
<evidence type="ECO:0000313" key="2">
    <source>
        <dbReference type="EMBL" id="SMQ48233.1"/>
    </source>
</evidence>
<feature type="signal peptide" evidence="1">
    <location>
        <begin position="1"/>
        <end position="18"/>
    </location>
</feature>
<organism evidence="2 3">
    <name type="scientific">Zymoseptoria tritici (strain ST99CH_3D7)</name>
    <dbReference type="NCBI Taxonomy" id="1276538"/>
    <lineage>
        <taxon>Eukaryota</taxon>
        <taxon>Fungi</taxon>
        <taxon>Dikarya</taxon>
        <taxon>Ascomycota</taxon>
        <taxon>Pezizomycotina</taxon>
        <taxon>Dothideomycetes</taxon>
        <taxon>Dothideomycetidae</taxon>
        <taxon>Mycosphaerellales</taxon>
        <taxon>Mycosphaerellaceae</taxon>
        <taxon>Zymoseptoria</taxon>
    </lineage>
</organism>
<feature type="chain" id="PRO_5012846913" description="Secreted protein" evidence="1">
    <location>
        <begin position="19"/>
        <end position="69"/>
    </location>
</feature>
<protein>
    <recommendedName>
        <fullName evidence="4">Secreted protein</fullName>
    </recommendedName>
</protein>
<dbReference type="EMBL" id="LT853693">
    <property type="protein sequence ID" value="SMQ48233.1"/>
    <property type="molecule type" value="Genomic_DNA"/>
</dbReference>
<sequence length="69" mass="7457">MQIFRFSIILSMSSIAFGYYNCAKNDSTGRCIGHDGDPLDQPCNRLSPCNPPYGNPCRPDPGSTGIADC</sequence>
<evidence type="ECO:0000256" key="1">
    <source>
        <dbReference type="SAM" id="SignalP"/>
    </source>
</evidence>